<sequence>MSTTSQPGTGQGSEHGLKPNALGTSDLVFIVVSAAAPLMVMVGVAPLALMIGGIGAPAAYVFAGVALAVFAVGFTTMSRHIDNAGAFYSYIAVGLGRTAGVIAALVALVSYNALQIGVYGLAGVAIQGTFMEVFGIDQPWWVYALACIVIVWYVGFRSVDFGAKFLAVLLTAETALLLVLAVAIVVQGGSSEGLGLESFAPSNVFVQPMTVILPTAFAAFMGFEATVIYRRETRDPRRTIPRATYLAVAVLAGTYAFIVWSIVQAFGAKGAVQAATDNGVGMFFVAGETYLGSWFTTAMHLLIATSVIASLVAFHNAVTRYSLAIADEGLLPAALAKVHPRTRAPYVAGLLQTALALVIVGGFALAKADPYTQLLIWVNTPGIFGILLLQVAAAVSVVAYFRKNSTGEGAWRTVIAPVVSAALMVFAIVLSAKNISFLTGTTGLVNQVLLLTIPVTCLLGLGWAVWLRRNRRDVFDAVAASCDTGADERSDR</sequence>
<organism evidence="7 8">
    <name type="scientific">Nocardioides albidus</name>
    <dbReference type="NCBI Taxonomy" id="1517589"/>
    <lineage>
        <taxon>Bacteria</taxon>
        <taxon>Bacillati</taxon>
        <taxon>Actinomycetota</taxon>
        <taxon>Actinomycetes</taxon>
        <taxon>Propionibacteriales</taxon>
        <taxon>Nocardioidaceae</taxon>
        <taxon>Nocardioides</taxon>
    </lineage>
</organism>
<dbReference type="PANTHER" id="PTHR42770">
    <property type="entry name" value="AMINO ACID TRANSPORTER-RELATED"/>
    <property type="match status" value="1"/>
</dbReference>
<protein>
    <submittedName>
        <fullName evidence="7">APC family permease</fullName>
    </submittedName>
</protein>
<feature type="transmembrane region" description="Helical" evidence="6">
    <location>
        <begin position="374"/>
        <end position="401"/>
    </location>
</feature>
<keyword evidence="4 6" id="KW-1133">Transmembrane helix</keyword>
<keyword evidence="3 6" id="KW-0812">Transmembrane</keyword>
<feature type="transmembrane region" description="Helical" evidence="6">
    <location>
        <begin position="165"/>
        <end position="185"/>
    </location>
</feature>
<evidence type="ECO:0000256" key="5">
    <source>
        <dbReference type="ARBA" id="ARBA00023136"/>
    </source>
</evidence>
<feature type="transmembrane region" description="Helical" evidence="6">
    <location>
        <begin position="205"/>
        <end position="223"/>
    </location>
</feature>
<evidence type="ECO:0000256" key="3">
    <source>
        <dbReference type="ARBA" id="ARBA00022692"/>
    </source>
</evidence>
<dbReference type="GO" id="GO:0022857">
    <property type="term" value="F:transmembrane transporter activity"/>
    <property type="evidence" value="ECO:0007669"/>
    <property type="project" value="InterPro"/>
</dbReference>
<feature type="transmembrane region" description="Helical" evidence="6">
    <location>
        <begin position="116"/>
        <end position="134"/>
    </location>
</feature>
<feature type="transmembrane region" description="Helical" evidence="6">
    <location>
        <begin position="243"/>
        <end position="263"/>
    </location>
</feature>
<feature type="transmembrane region" description="Helical" evidence="6">
    <location>
        <begin position="87"/>
        <end position="109"/>
    </location>
</feature>
<feature type="transmembrane region" description="Helical" evidence="6">
    <location>
        <begin position="140"/>
        <end position="156"/>
    </location>
</feature>
<dbReference type="OrthoDB" id="137613at2"/>
<gene>
    <name evidence="7" type="ORF">FHP29_00290</name>
</gene>
<accession>A0A5C4WTQ7</accession>
<dbReference type="RefSeq" id="WP_139620880.1">
    <property type="nucleotide sequence ID" value="NZ_VDMP01000008.1"/>
</dbReference>
<evidence type="ECO:0000256" key="2">
    <source>
        <dbReference type="ARBA" id="ARBA00022475"/>
    </source>
</evidence>
<comment type="caution">
    <text evidence="7">The sequence shown here is derived from an EMBL/GenBank/DDBJ whole genome shotgun (WGS) entry which is preliminary data.</text>
</comment>
<evidence type="ECO:0000256" key="6">
    <source>
        <dbReference type="SAM" id="Phobius"/>
    </source>
</evidence>
<dbReference type="Proteomes" id="UP000313231">
    <property type="component" value="Unassembled WGS sequence"/>
</dbReference>
<keyword evidence="5 6" id="KW-0472">Membrane</keyword>
<dbReference type="InterPro" id="IPR002293">
    <property type="entry name" value="AA/rel_permease1"/>
</dbReference>
<dbReference type="PANTHER" id="PTHR42770:SF16">
    <property type="entry name" value="AMINO ACID PERMEASE"/>
    <property type="match status" value="1"/>
</dbReference>
<dbReference type="EMBL" id="VDMP01000008">
    <property type="protein sequence ID" value="TNM50789.1"/>
    <property type="molecule type" value="Genomic_DNA"/>
</dbReference>
<evidence type="ECO:0000256" key="1">
    <source>
        <dbReference type="ARBA" id="ARBA00004651"/>
    </source>
</evidence>
<evidence type="ECO:0000313" key="7">
    <source>
        <dbReference type="EMBL" id="TNM50789.1"/>
    </source>
</evidence>
<reference evidence="7 8" key="1">
    <citation type="journal article" date="2016" name="Int. J. Syst. Evol. Microbiol.">
        <title>Nocardioides albidus sp. nov., an actinobacterium isolated from garden soil.</title>
        <authorList>
            <person name="Singh H."/>
            <person name="Du J."/>
            <person name="Trinh H."/>
            <person name="Won K."/>
            <person name="Yang J.E."/>
            <person name="Yin C."/>
            <person name="Kook M."/>
            <person name="Yi T.H."/>
        </authorList>
    </citation>
    <scope>NUCLEOTIDE SEQUENCE [LARGE SCALE GENOMIC DNA]</scope>
    <source>
        <strain evidence="7 8">CCTCC AB 2015297</strain>
    </source>
</reference>
<evidence type="ECO:0000313" key="8">
    <source>
        <dbReference type="Proteomes" id="UP000313231"/>
    </source>
</evidence>
<dbReference type="GO" id="GO:0005886">
    <property type="term" value="C:plasma membrane"/>
    <property type="evidence" value="ECO:0007669"/>
    <property type="project" value="UniProtKB-SubCell"/>
</dbReference>
<keyword evidence="2" id="KW-1003">Cell membrane</keyword>
<dbReference type="Gene3D" id="1.20.1740.10">
    <property type="entry name" value="Amino acid/polyamine transporter I"/>
    <property type="match status" value="1"/>
</dbReference>
<dbReference type="PIRSF" id="PIRSF006060">
    <property type="entry name" value="AA_transporter"/>
    <property type="match status" value="1"/>
</dbReference>
<feature type="transmembrane region" description="Helical" evidence="6">
    <location>
        <begin position="291"/>
        <end position="314"/>
    </location>
</feature>
<feature type="transmembrane region" description="Helical" evidence="6">
    <location>
        <begin position="58"/>
        <end position="81"/>
    </location>
</feature>
<evidence type="ECO:0000256" key="4">
    <source>
        <dbReference type="ARBA" id="ARBA00022989"/>
    </source>
</evidence>
<feature type="transmembrane region" description="Helical" evidence="6">
    <location>
        <begin position="444"/>
        <end position="466"/>
    </location>
</feature>
<dbReference type="Pfam" id="PF13520">
    <property type="entry name" value="AA_permease_2"/>
    <property type="match status" value="1"/>
</dbReference>
<proteinExistence type="predicted"/>
<comment type="subcellular location">
    <subcellularLocation>
        <location evidence="1">Cell membrane</location>
        <topology evidence="1">Multi-pass membrane protein</topology>
    </subcellularLocation>
</comment>
<dbReference type="AlphaFoldDB" id="A0A5C4WTQ7"/>
<feature type="transmembrane region" description="Helical" evidence="6">
    <location>
        <begin position="413"/>
        <end position="432"/>
    </location>
</feature>
<feature type="transmembrane region" description="Helical" evidence="6">
    <location>
        <begin position="346"/>
        <end position="368"/>
    </location>
</feature>
<keyword evidence="8" id="KW-1185">Reference proteome</keyword>
<feature type="transmembrane region" description="Helical" evidence="6">
    <location>
        <begin position="27"/>
        <end position="51"/>
    </location>
</feature>
<dbReference type="InterPro" id="IPR050367">
    <property type="entry name" value="APC_superfamily"/>
</dbReference>
<name>A0A5C4WTQ7_9ACTN</name>